<name>A0A5B7HVA1_PORTR</name>
<reference evidence="1 2" key="1">
    <citation type="submission" date="2019-05" db="EMBL/GenBank/DDBJ databases">
        <title>Another draft genome of Portunus trituberculatus and its Hox gene families provides insights of decapod evolution.</title>
        <authorList>
            <person name="Jeong J.-H."/>
            <person name="Song I."/>
            <person name="Kim S."/>
            <person name="Choi T."/>
            <person name="Kim D."/>
            <person name="Ryu S."/>
            <person name="Kim W."/>
        </authorList>
    </citation>
    <scope>NUCLEOTIDE SEQUENCE [LARGE SCALE GENOMIC DNA]</scope>
    <source>
        <tissue evidence="1">Muscle</tissue>
    </source>
</reference>
<gene>
    <name evidence="1" type="ORF">E2C01_066950</name>
</gene>
<protein>
    <submittedName>
        <fullName evidence="1">Uncharacterized protein</fullName>
    </submittedName>
</protein>
<dbReference type="EMBL" id="VSRR010035102">
    <property type="protein sequence ID" value="MPC72638.1"/>
    <property type="molecule type" value="Genomic_DNA"/>
</dbReference>
<proteinExistence type="predicted"/>
<dbReference type="Proteomes" id="UP000324222">
    <property type="component" value="Unassembled WGS sequence"/>
</dbReference>
<evidence type="ECO:0000313" key="2">
    <source>
        <dbReference type="Proteomes" id="UP000324222"/>
    </source>
</evidence>
<organism evidence="1 2">
    <name type="scientific">Portunus trituberculatus</name>
    <name type="common">Swimming crab</name>
    <name type="synonym">Neptunus trituberculatus</name>
    <dbReference type="NCBI Taxonomy" id="210409"/>
    <lineage>
        <taxon>Eukaryota</taxon>
        <taxon>Metazoa</taxon>
        <taxon>Ecdysozoa</taxon>
        <taxon>Arthropoda</taxon>
        <taxon>Crustacea</taxon>
        <taxon>Multicrustacea</taxon>
        <taxon>Malacostraca</taxon>
        <taxon>Eumalacostraca</taxon>
        <taxon>Eucarida</taxon>
        <taxon>Decapoda</taxon>
        <taxon>Pleocyemata</taxon>
        <taxon>Brachyura</taxon>
        <taxon>Eubrachyura</taxon>
        <taxon>Portunoidea</taxon>
        <taxon>Portunidae</taxon>
        <taxon>Portuninae</taxon>
        <taxon>Portunus</taxon>
    </lineage>
</organism>
<sequence>MLLGQGRRWRREV</sequence>
<accession>A0A5B7HVA1</accession>
<comment type="caution">
    <text evidence="1">The sequence shown here is derived from an EMBL/GenBank/DDBJ whole genome shotgun (WGS) entry which is preliminary data.</text>
</comment>
<evidence type="ECO:0000313" key="1">
    <source>
        <dbReference type="EMBL" id="MPC72638.1"/>
    </source>
</evidence>
<keyword evidence="2" id="KW-1185">Reference proteome</keyword>